<keyword evidence="10 16" id="KW-1133">Transmembrane helix</keyword>
<evidence type="ECO:0000256" key="2">
    <source>
        <dbReference type="ARBA" id="ARBA00007931"/>
    </source>
</evidence>
<comment type="caution">
    <text evidence="18">The sequence shown here is derived from an EMBL/GenBank/DDBJ whole genome shotgun (WGS) entry which is preliminary data.</text>
</comment>
<dbReference type="GO" id="GO:0046872">
    <property type="term" value="F:metal ion binding"/>
    <property type="evidence" value="ECO:0007669"/>
    <property type="project" value="UniProtKB-KW"/>
</dbReference>
<protein>
    <recommendedName>
        <fullName evidence="17">Peptidase M50 domain-containing protein</fullName>
    </recommendedName>
</protein>
<keyword evidence="3" id="KW-1003">Cell membrane</keyword>
<sequence>MSARRPAGTWRIGRVAGAELLIRPSLLAMGLVLVLVFAPQFDRLGGNPYAIAAVFVVALYASILVHEVAHVIAARAFGMRVPSVTLHLLGGETHLEGESRRPLQEFVIAVVGPLTSLLIGFGAWWTALQLPPGLTYAVLWSVGFINVLVAGFNMLPGLPLDGGRVFRALIWGLTGNESTGVIAAAWLGRVAAVGLVMWAVLAADLEQPISLTRSLLFAVVALFLWQGSSAALVHGRRLARVDRIIARELADRTVAPPPDAPQLPAELRGRRLLVAMVEHPAHVYALVEPDGTVVGRLDASAVDRAYREESR</sequence>
<keyword evidence="9 15" id="KW-0862">Zinc</keyword>
<feature type="binding site" evidence="15">
    <location>
        <position position="70"/>
    </location>
    <ligand>
        <name>Zn(2+)</name>
        <dbReference type="ChEBI" id="CHEBI:29105"/>
        <note>catalytic</note>
    </ligand>
</feature>
<evidence type="ECO:0000256" key="7">
    <source>
        <dbReference type="ARBA" id="ARBA00022737"/>
    </source>
</evidence>
<dbReference type="GO" id="GO:0008237">
    <property type="term" value="F:metallopeptidase activity"/>
    <property type="evidence" value="ECO:0007669"/>
    <property type="project" value="UniProtKB-KW"/>
</dbReference>
<evidence type="ECO:0000259" key="17">
    <source>
        <dbReference type="Pfam" id="PF02163"/>
    </source>
</evidence>
<evidence type="ECO:0000256" key="1">
    <source>
        <dbReference type="ARBA" id="ARBA00004651"/>
    </source>
</evidence>
<dbReference type="InterPro" id="IPR008915">
    <property type="entry name" value="Peptidase_M50"/>
</dbReference>
<dbReference type="PIRSF" id="PIRSF006404">
    <property type="entry name" value="UCP006404_Pept_M50_CBS"/>
    <property type="match status" value="1"/>
</dbReference>
<dbReference type="EMBL" id="RDBF01000007">
    <property type="protein sequence ID" value="RLV55607.1"/>
    <property type="molecule type" value="Genomic_DNA"/>
</dbReference>
<comment type="subcellular location">
    <subcellularLocation>
        <location evidence="1">Cell membrane</location>
        <topology evidence="1">Multi-pass membrane protein</topology>
    </subcellularLocation>
</comment>
<evidence type="ECO:0000256" key="10">
    <source>
        <dbReference type="ARBA" id="ARBA00022989"/>
    </source>
</evidence>
<evidence type="ECO:0000256" key="16">
    <source>
        <dbReference type="SAM" id="Phobius"/>
    </source>
</evidence>
<dbReference type="OrthoDB" id="9781963at2"/>
<dbReference type="InterPro" id="IPR016483">
    <property type="entry name" value="UCP006404_Pept_M50_CBS"/>
</dbReference>
<keyword evidence="13 16" id="KW-0472">Membrane</keyword>
<evidence type="ECO:0000256" key="5">
    <source>
        <dbReference type="ARBA" id="ARBA00022692"/>
    </source>
</evidence>
<keyword evidence="5 16" id="KW-0812">Transmembrane</keyword>
<name>A0A3L8PJT5_9ACTN</name>
<feature type="binding site" evidence="15">
    <location>
        <position position="161"/>
    </location>
    <ligand>
        <name>Zn(2+)</name>
        <dbReference type="ChEBI" id="CHEBI:29105"/>
        <note>catalytic</note>
    </ligand>
</feature>
<proteinExistence type="inferred from homology"/>
<evidence type="ECO:0000256" key="9">
    <source>
        <dbReference type="ARBA" id="ARBA00022833"/>
    </source>
</evidence>
<keyword evidence="6 15" id="KW-0479">Metal-binding</keyword>
<dbReference type="GO" id="GO:0006508">
    <property type="term" value="P:proteolysis"/>
    <property type="evidence" value="ECO:0007669"/>
    <property type="project" value="UniProtKB-KW"/>
</dbReference>
<dbReference type="PANTHER" id="PTHR39188">
    <property type="entry name" value="MEMBRANE-ASSOCIATED ZINC METALLOPROTEASE M50B"/>
    <property type="match status" value="1"/>
</dbReference>
<evidence type="ECO:0000256" key="3">
    <source>
        <dbReference type="ARBA" id="ARBA00022475"/>
    </source>
</evidence>
<feature type="domain" description="Peptidase M50" evidence="17">
    <location>
        <begin position="137"/>
        <end position="178"/>
    </location>
</feature>
<organism evidence="18 19">
    <name type="scientific">Aeromicrobium phragmitis</name>
    <dbReference type="NCBI Taxonomy" id="2478914"/>
    <lineage>
        <taxon>Bacteria</taxon>
        <taxon>Bacillati</taxon>
        <taxon>Actinomycetota</taxon>
        <taxon>Actinomycetes</taxon>
        <taxon>Propionibacteriales</taxon>
        <taxon>Nocardioidaceae</taxon>
        <taxon>Aeromicrobium</taxon>
    </lineage>
</organism>
<evidence type="ECO:0000256" key="6">
    <source>
        <dbReference type="ARBA" id="ARBA00022723"/>
    </source>
</evidence>
<dbReference type="AlphaFoldDB" id="A0A3L8PJT5"/>
<evidence type="ECO:0000256" key="14">
    <source>
        <dbReference type="PIRSR" id="PIRSR006404-1"/>
    </source>
</evidence>
<feature type="domain" description="Peptidase M50" evidence="17">
    <location>
        <begin position="55"/>
        <end position="130"/>
    </location>
</feature>
<dbReference type="Proteomes" id="UP000282515">
    <property type="component" value="Unassembled WGS sequence"/>
</dbReference>
<evidence type="ECO:0000256" key="4">
    <source>
        <dbReference type="ARBA" id="ARBA00022670"/>
    </source>
</evidence>
<feature type="transmembrane region" description="Helical" evidence="16">
    <location>
        <begin position="20"/>
        <end position="38"/>
    </location>
</feature>
<evidence type="ECO:0000256" key="11">
    <source>
        <dbReference type="ARBA" id="ARBA00023049"/>
    </source>
</evidence>
<keyword evidence="8" id="KW-0378">Hydrolase</keyword>
<feature type="transmembrane region" description="Helical" evidence="16">
    <location>
        <begin position="50"/>
        <end position="73"/>
    </location>
</feature>
<dbReference type="Pfam" id="PF02163">
    <property type="entry name" value="Peptidase_M50"/>
    <property type="match status" value="2"/>
</dbReference>
<dbReference type="PANTHER" id="PTHR39188:SF3">
    <property type="entry name" value="STAGE IV SPORULATION PROTEIN FB"/>
    <property type="match status" value="1"/>
</dbReference>
<feature type="active site" evidence="14">
    <location>
        <position position="67"/>
    </location>
</feature>
<accession>A0A3L8PJT5</accession>
<feature type="transmembrane region" description="Helical" evidence="16">
    <location>
        <begin position="137"/>
        <end position="160"/>
    </location>
</feature>
<feature type="transmembrane region" description="Helical" evidence="16">
    <location>
        <begin position="181"/>
        <end position="203"/>
    </location>
</feature>
<keyword evidence="11" id="KW-0482">Metalloprotease</keyword>
<evidence type="ECO:0000313" key="19">
    <source>
        <dbReference type="Proteomes" id="UP000282515"/>
    </source>
</evidence>
<evidence type="ECO:0000256" key="8">
    <source>
        <dbReference type="ARBA" id="ARBA00022801"/>
    </source>
</evidence>
<keyword evidence="12" id="KW-0129">CBS domain</keyword>
<evidence type="ECO:0000256" key="12">
    <source>
        <dbReference type="ARBA" id="ARBA00023122"/>
    </source>
</evidence>
<keyword evidence="4" id="KW-0645">Protease</keyword>
<dbReference type="CDD" id="cd06164">
    <property type="entry name" value="S2P-M50_SpoIVFB_CBS"/>
    <property type="match status" value="1"/>
</dbReference>
<evidence type="ECO:0000256" key="13">
    <source>
        <dbReference type="ARBA" id="ARBA00023136"/>
    </source>
</evidence>
<feature type="transmembrane region" description="Helical" evidence="16">
    <location>
        <begin position="215"/>
        <end position="233"/>
    </location>
</feature>
<feature type="binding site" evidence="15">
    <location>
        <position position="66"/>
    </location>
    <ligand>
        <name>Zn(2+)</name>
        <dbReference type="ChEBI" id="CHEBI:29105"/>
        <note>catalytic</note>
    </ligand>
</feature>
<evidence type="ECO:0000313" key="18">
    <source>
        <dbReference type="EMBL" id="RLV55607.1"/>
    </source>
</evidence>
<comment type="similarity">
    <text evidence="2">Belongs to the peptidase M50B family.</text>
</comment>
<keyword evidence="7" id="KW-0677">Repeat</keyword>
<dbReference type="RefSeq" id="WP_121794610.1">
    <property type="nucleotide sequence ID" value="NZ_RDBF01000007.1"/>
</dbReference>
<evidence type="ECO:0000256" key="15">
    <source>
        <dbReference type="PIRSR" id="PIRSR006404-2"/>
    </source>
</evidence>
<keyword evidence="19" id="KW-1185">Reference proteome</keyword>
<reference evidence="18 19" key="1">
    <citation type="submission" date="2018-10" db="EMBL/GenBank/DDBJ databases">
        <title>Aeromicrobium sp. 9W16Y-2 whole genome shotgun sequence.</title>
        <authorList>
            <person name="Li F."/>
        </authorList>
    </citation>
    <scope>NUCLEOTIDE SEQUENCE [LARGE SCALE GENOMIC DNA]</scope>
    <source>
        <strain evidence="18 19">9W16Y-2</strain>
    </source>
</reference>
<comment type="cofactor">
    <cofactor evidence="15">
        <name>Zn(2+)</name>
        <dbReference type="ChEBI" id="CHEBI:29105"/>
    </cofactor>
    <text evidence="15">Binds 1 zinc ion per subunit.</text>
</comment>
<gene>
    <name evidence="18" type="ORF">D9V41_11035</name>
</gene>
<dbReference type="GO" id="GO:0005886">
    <property type="term" value="C:plasma membrane"/>
    <property type="evidence" value="ECO:0007669"/>
    <property type="project" value="UniProtKB-SubCell"/>
</dbReference>
<feature type="transmembrane region" description="Helical" evidence="16">
    <location>
        <begin position="106"/>
        <end position="125"/>
    </location>
</feature>